<dbReference type="Proteomes" id="UP000309128">
    <property type="component" value="Unassembled WGS sequence"/>
</dbReference>
<dbReference type="AlphaFoldDB" id="A0A5S4FGS4"/>
<keyword evidence="2" id="KW-0808">Transferase</keyword>
<comment type="caution">
    <text evidence="2">The sequence shown here is derived from an EMBL/GenBank/DDBJ whole genome shotgun (WGS) entry which is preliminary data.</text>
</comment>
<feature type="domain" description="N-acetyltransferase" evidence="1">
    <location>
        <begin position="111"/>
        <end position="235"/>
    </location>
</feature>
<evidence type="ECO:0000313" key="3">
    <source>
        <dbReference type="Proteomes" id="UP000309128"/>
    </source>
</evidence>
<gene>
    <name evidence="2" type="ORF">ETD86_21095</name>
</gene>
<protein>
    <submittedName>
        <fullName evidence="2">GNAT family N-acetyltransferase</fullName>
    </submittedName>
</protein>
<organism evidence="2 3">
    <name type="scientific">Nonomuraea turkmeniaca</name>
    <dbReference type="NCBI Taxonomy" id="103838"/>
    <lineage>
        <taxon>Bacteria</taxon>
        <taxon>Bacillati</taxon>
        <taxon>Actinomycetota</taxon>
        <taxon>Actinomycetes</taxon>
        <taxon>Streptosporangiales</taxon>
        <taxon>Streptosporangiaceae</taxon>
        <taxon>Nonomuraea</taxon>
    </lineage>
</organism>
<sequence length="235" mass="24453">MSSVEQARRLWAGLARVPATFPLRGGVNVVVAPESSLCPPGWAGVVALDGAVLATVPDAGLIEPLRGTLVRQVREADIDLGSLPSRLSAVEVLGPATLAYLDAEDFVPAHAEVERVPVDHHDVRALMAAVEKADADESGLEGITSPAFVVRAGRDVVAAAGYRSWLGMAAHVCVLTAPGHRGRGLAREAASAAVADALAGGLLPQWRARPEVSRRVARALGFRESGSQLSILLTS</sequence>
<dbReference type="SUPFAM" id="SSF55729">
    <property type="entry name" value="Acyl-CoA N-acyltransferases (Nat)"/>
    <property type="match status" value="1"/>
</dbReference>
<dbReference type="OrthoDB" id="4824241at2"/>
<dbReference type="GO" id="GO:0016747">
    <property type="term" value="F:acyltransferase activity, transferring groups other than amino-acyl groups"/>
    <property type="evidence" value="ECO:0007669"/>
    <property type="project" value="InterPro"/>
</dbReference>
<keyword evidence="3" id="KW-1185">Reference proteome</keyword>
<evidence type="ECO:0000259" key="1">
    <source>
        <dbReference type="PROSITE" id="PS51186"/>
    </source>
</evidence>
<dbReference type="RefSeq" id="WP_138667870.1">
    <property type="nucleotide sequence ID" value="NZ_VCKY01000068.1"/>
</dbReference>
<dbReference type="InterPro" id="IPR027365">
    <property type="entry name" value="GNAT_acetyltra_YdfB-like"/>
</dbReference>
<dbReference type="PROSITE" id="PS51186">
    <property type="entry name" value="GNAT"/>
    <property type="match status" value="1"/>
</dbReference>
<proteinExistence type="predicted"/>
<evidence type="ECO:0000313" key="2">
    <source>
        <dbReference type="EMBL" id="TMR18685.1"/>
    </source>
</evidence>
<dbReference type="Pfam" id="PF12746">
    <property type="entry name" value="GNAT_acetyltran"/>
    <property type="match status" value="1"/>
</dbReference>
<dbReference type="InterPro" id="IPR016181">
    <property type="entry name" value="Acyl_CoA_acyltransferase"/>
</dbReference>
<dbReference type="InterPro" id="IPR000182">
    <property type="entry name" value="GNAT_dom"/>
</dbReference>
<accession>A0A5S4FGS4</accession>
<name>A0A5S4FGS4_9ACTN</name>
<dbReference type="Gene3D" id="3.40.630.30">
    <property type="match status" value="1"/>
</dbReference>
<dbReference type="EMBL" id="VCKY01000068">
    <property type="protein sequence ID" value="TMR18685.1"/>
    <property type="molecule type" value="Genomic_DNA"/>
</dbReference>
<reference evidence="2 3" key="1">
    <citation type="submission" date="2019-05" db="EMBL/GenBank/DDBJ databases">
        <title>Draft genome sequence of Nonomuraea turkmeniaca DSM 43926.</title>
        <authorList>
            <person name="Saricaoglu S."/>
            <person name="Isik K."/>
        </authorList>
    </citation>
    <scope>NUCLEOTIDE SEQUENCE [LARGE SCALE GENOMIC DNA]</scope>
    <source>
        <strain evidence="2 3">DSM 43926</strain>
    </source>
</reference>